<dbReference type="AlphaFoldDB" id="R7UWB1"/>
<dbReference type="HOGENOM" id="CLU_536647_0_0_1"/>
<accession>R7UWB1</accession>
<gene>
    <name evidence="2" type="ORF">CAPTEDRAFT_194026</name>
</gene>
<feature type="region of interest" description="Disordered" evidence="1">
    <location>
        <begin position="209"/>
        <end position="234"/>
    </location>
</feature>
<sequence length="508" mass="55277">MSTVGWQPSPAPFYSAPQGPPSFIPTPSSALGSSFAASSAMKSPLGLDQRPLLPSNDRSYYAAVSAKDIQKIVDVTSANPGLMRSVTSLGRMESNMESRKNFTTEFNIRIPDTATTQGYNPPHLSRDPVNKPFNTQDRISAALGTHSAESDLGLTGPTIHIPVSDKPTYNTHQKYLFRDNTTSHLQLKTSSGGSSFNKYMFKDIASAPSHVPSDLEEKTPPSKDLSPTDVKSSVASELGYRSSAYDNSLRGLENDLKKSVDYSSKNHRPWLGYGNLNNNLSRPSVSSDLPPPIFTQPSQESRLTDSSNLTTSLSRYGDSSLRFAIPALKYESQFRAGSAGIPADYIKGRSATSSEISLSPRSFNRRTSAPAGSFMEEVANRSAPVLPASATANKKPILKKVSSYADPTFTRTFLNDVPLLNGHAGQERLPRLPKGGRGSKRVTFNLMCNRKHSYEAEEKEPYVNPYIWSQNLLKPTASGSDCMHRAVKSPETANITHSSPSCNVLILC</sequence>
<protein>
    <submittedName>
        <fullName evidence="2 3">Uncharacterized protein</fullName>
    </submittedName>
</protein>
<keyword evidence="4" id="KW-1185">Reference proteome</keyword>
<dbReference type="EMBL" id="KB297391">
    <property type="protein sequence ID" value="ELU10557.1"/>
    <property type="molecule type" value="Genomic_DNA"/>
</dbReference>
<evidence type="ECO:0000313" key="3">
    <source>
        <dbReference type="EnsemblMetazoa" id="CapteP194026"/>
    </source>
</evidence>
<dbReference type="EnsemblMetazoa" id="CapteT194026">
    <property type="protein sequence ID" value="CapteP194026"/>
    <property type="gene ID" value="CapteG194026"/>
</dbReference>
<dbReference type="Proteomes" id="UP000014760">
    <property type="component" value="Unassembled WGS sequence"/>
</dbReference>
<feature type="region of interest" description="Disordered" evidence="1">
    <location>
        <begin position="1"/>
        <end position="27"/>
    </location>
</feature>
<reference evidence="3" key="3">
    <citation type="submission" date="2015-06" db="UniProtKB">
        <authorList>
            <consortium name="EnsemblMetazoa"/>
        </authorList>
    </citation>
    <scope>IDENTIFICATION</scope>
</reference>
<evidence type="ECO:0000313" key="4">
    <source>
        <dbReference type="Proteomes" id="UP000014760"/>
    </source>
</evidence>
<organism evidence="2">
    <name type="scientific">Capitella teleta</name>
    <name type="common">Polychaete worm</name>
    <dbReference type="NCBI Taxonomy" id="283909"/>
    <lineage>
        <taxon>Eukaryota</taxon>
        <taxon>Metazoa</taxon>
        <taxon>Spiralia</taxon>
        <taxon>Lophotrochozoa</taxon>
        <taxon>Annelida</taxon>
        <taxon>Polychaeta</taxon>
        <taxon>Sedentaria</taxon>
        <taxon>Scolecida</taxon>
        <taxon>Capitellidae</taxon>
        <taxon>Capitella</taxon>
    </lineage>
</organism>
<dbReference type="EMBL" id="AMQN01006008">
    <property type="status" value="NOT_ANNOTATED_CDS"/>
    <property type="molecule type" value="Genomic_DNA"/>
</dbReference>
<feature type="region of interest" description="Disordered" evidence="1">
    <location>
        <begin position="272"/>
        <end position="309"/>
    </location>
</feature>
<reference evidence="4" key="1">
    <citation type="submission" date="2012-12" db="EMBL/GenBank/DDBJ databases">
        <authorList>
            <person name="Hellsten U."/>
            <person name="Grimwood J."/>
            <person name="Chapman J.A."/>
            <person name="Shapiro H."/>
            <person name="Aerts A."/>
            <person name="Otillar R.P."/>
            <person name="Terry A.Y."/>
            <person name="Boore J.L."/>
            <person name="Simakov O."/>
            <person name="Marletaz F."/>
            <person name="Cho S.-J."/>
            <person name="Edsinger-Gonzales E."/>
            <person name="Havlak P."/>
            <person name="Kuo D.-H."/>
            <person name="Larsson T."/>
            <person name="Lv J."/>
            <person name="Arendt D."/>
            <person name="Savage R."/>
            <person name="Osoegawa K."/>
            <person name="de Jong P."/>
            <person name="Lindberg D.R."/>
            <person name="Seaver E.C."/>
            <person name="Weisblat D.A."/>
            <person name="Putnam N.H."/>
            <person name="Grigoriev I.V."/>
            <person name="Rokhsar D.S."/>
        </authorList>
    </citation>
    <scope>NUCLEOTIDE SEQUENCE</scope>
    <source>
        <strain evidence="4">I ESC-2004</strain>
    </source>
</reference>
<evidence type="ECO:0000313" key="2">
    <source>
        <dbReference type="EMBL" id="ELU10557.1"/>
    </source>
</evidence>
<evidence type="ECO:0000256" key="1">
    <source>
        <dbReference type="SAM" id="MobiDB-lite"/>
    </source>
</evidence>
<feature type="region of interest" description="Disordered" evidence="1">
    <location>
        <begin position="112"/>
        <end position="132"/>
    </location>
</feature>
<feature type="compositionally biased region" description="Polar residues" evidence="1">
    <location>
        <begin position="275"/>
        <end position="287"/>
    </location>
</feature>
<reference evidence="2 4" key="2">
    <citation type="journal article" date="2013" name="Nature">
        <title>Insights into bilaterian evolution from three spiralian genomes.</title>
        <authorList>
            <person name="Simakov O."/>
            <person name="Marletaz F."/>
            <person name="Cho S.J."/>
            <person name="Edsinger-Gonzales E."/>
            <person name="Havlak P."/>
            <person name="Hellsten U."/>
            <person name="Kuo D.H."/>
            <person name="Larsson T."/>
            <person name="Lv J."/>
            <person name="Arendt D."/>
            <person name="Savage R."/>
            <person name="Osoegawa K."/>
            <person name="de Jong P."/>
            <person name="Grimwood J."/>
            <person name="Chapman J.A."/>
            <person name="Shapiro H."/>
            <person name="Aerts A."/>
            <person name="Otillar R.P."/>
            <person name="Terry A.Y."/>
            <person name="Boore J.L."/>
            <person name="Grigoriev I.V."/>
            <person name="Lindberg D.R."/>
            <person name="Seaver E.C."/>
            <person name="Weisblat D.A."/>
            <person name="Putnam N.H."/>
            <person name="Rokhsar D.S."/>
        </authorList>
    </citation>
    <scope>NUCLEOTIDE SEQUENCE</scope>
    <source>
        <strain evidence="2 4">I ESC-2004</strain>
    </source>
</reference>
<proteinExistence type="predicted"/>
<name>R7UWB1_CAPTE</name>